<evidence type="ECO:0000256" key="1">
    <source>
        <dbReference type="ARBA" id="ARBA00004651"/>
    </source>
</evidence>
<keyword evidence="4" id="KW-1133">Transmembrane helix</keyword>
<dbReference type="RefSeq" id="WP_089304802.1">
    <property type="nucleotide sequence ID" value="NZ_FZOO01000002.1"/>
</dbReference>
<name>A0A239CC39_9ACTN</name>
<evidence type="ECO:0000256" key="3">
    <source>
        <dbReference type="ARBA" id="ARBA00022692"/>
    </source>
</evidence>
<keyword evidence="7" id="KW-1185">Reference proteome</keyword>
<dbReference type="Proteomes" id="UP000198373">
    <property type="component" value="Unassembled WGS sequence"/>
</dbReference>
<proteinExistence type="predicted"/>
<evidence type="ECO:0000256" key="5">
    <source>
        <dbReference type="ARBA" id="ARBA00023136"/>
    </source>
</evidence>
<keyword evidence="2" id="KW-1003">Cell membrane</keyword>
<comment type="subcellular location">
    <subcellularLocation>
        <location evidence="1">Cell membrane</location>
        <topology evidence="1">Multi-pass membrane protein</topology>
    </subcellularLocation>
</comment>
<dbReference type="InterPro" id="IPR017039">
    <property type="entry name" value="Virul_fac_BrkB"/>
</dbReference>
<evidence type="ECO:0000313" key="6">
    <source>
        <dbReference type="EMBL" id="SNS17191.1"/>
    </source>
</evidence>
<evidence type="ECO:0000256" key="2">
    <source>
        <dbReference type="ARBA" id="ARBA00022475"/>
    </source>
</evidence>
<organism evidence="6 7">
    <name type="scientific">Geodermatophilus pulveris</name>
    <dbReference type="NCBI Taxonomy" id="1564159"/>
    <lineage>
        <taxon>Bacteria</taxon>
        <taxon>Bacillati</taxon>
        <taxon>Actinomycetota</taxon>
        <taxon>Actinomycetes</taxon>
        <taxon>Geodermatophilales</taxon>
        <taxon>Geodermatophilaceae</taxon>
        <taxon>Geodermatophilus</taxon>
    </lineage>
</organism>
<keyword evidence="5" id="KW-0472">Membrane</keyword>
<dbReference type="PANTHER" id="PTHR30213:SF1">
    <property type="entry name" value="INNER MEMBRANE PROTEIN YHJD"/>
    <property type="match status" value="1"/>
</dbReference>
<sequence>MRWTERLDRYQRRHPGAGFPIAVVYKFLDDDGHFLAALITYYGFLALFPTLLLLATVLGLLLAGDPQLQQQLLDSALGEFPVIGPQLARPEGLGGGFTGIVVGGLVALYGATGLGQAMQHAMNNIWAVPRHSRPDPVTSRGRSLLLLFTLGLLLLASTVLSAVGTGVAAYSGGSTGWFTVLVTAASVVANAAVFVLGFRITTARRLTTRQVLPGALTAAVLWQLLQSFGGIYVARVVANASAVDAVFALVLGLIAFVYLAAVGLVLCVEIDAVRVDRLHPRSLLTPFVDHTDLTEGDERVFTDAARAQRAVKHQEIDVRFETGDDAAPRP</sequence>
<evidence type="ECO:0000313" key="7">
    <source>
        <dbReference type="Proteomes" id="UP000198373"/>
    </source>
</evidence>
<dbReference type="OrthoDB" id="3349406at2"/>
<dbReference type="GO" id="GO:0005886">
    <property type="term" value="C:plasma membrane"/>
    <property type="evidence" value="ECO:0007669"/>
    <property type="project" value="UniProtKB-SubCell"/>
</dbReference>
<protein>
    <submittedName>
        <fullName evidence="6">YihY family inner membrane protein</fullName>
    </submittedName>
</protein>
<gene>
    <name evidence="6" type="ORF">SAMN06893096_102338</name>
</gene>
<accession>A0A239CC39</accession>
<dbReference type="Pfam" id="PF03631">
    <property type="entry name" value="Virul_fac_BrkB"/>
    <property type="match status" value="1"/>
</dbReference>
<dbReference type="PANTHER" id="PTHR30213">
    <property type="entry name" value="INNER MEMBRANE PROTEIN YHJD"/>
    <property type="match status" value="1"/>
</dbReference>
<dbReference type="AlphaFoldDB" id="A0A239CC39"/>
<evidence type="ECO:0000256" key="4">
    <source>
        <dbReference type="ARBA" id="ARBA00022989"/>
    </source>
</evidence>
<dbReference type="EMBL" id="FZOO01000002">
    <property type="protein sequence ID" value="SNS17191.1"/>
    <property type="molecule type" value="Genomic_DNA"/>
</dbReference>
<reference evidence="7" key="1">
    <citation type="submission" date="2017-06" db="EMBL/GenBank/DDBJ databases">
        <authorList>
            <person name="Varghese N."/>
            <person name="Submissions S."/>
        </authorList>
    </citation>
    <scope>NUCLEOTIDE SEQUENCE [LARGE SCALE GENOMIC DNA]</scope>
    <source>
        <strain evidence="7">DSM 46839</strain>
    </source>
</reference>
<keyword evidence="3" id="KW-0812">Transmembrane</keyword>